<feature type="region of interest" description="Disordered" evidence="1">
    <location>
        <begin position="66"/>
        <end position="95"/>
    </location>
</feature>
<keyword evidence="2" id="KW-0472">Membrane</keyword>
<evidence type="ECO:0000256" key="2">
    <source>
        <dbReference type="SAM" id="Phobius"/>
    </source>
</evidence>
<dbReference type="OrthoDB" id="544615at2759"/>
<keyword evidence="4" id="KW-1185">Reference proteome</keyword>
<keyword evidence="2" id="KW-1133">Transmembrane helix</keyword>
<evidence type="ECO:0000256" key="1">
    <source>
        <dbReference type="SAM" id="MobiDB-lite"/>
    </source>
</evidence>
<gene>
    <name evidence="3" type="ORF">HYH03_004066</name>
</gene>
<keyword evidence="2" id="KW-0812">Transmembrane</keyword>
<sequence length="161" mass="17513">MQTLCSKPHRPATRPATRGSCPSVGICGSRTARLIARAEGQQDSSDNKARPAVDWDGAWSSFQRQVRSQVEIKDTPSPGASFRPSASPRPRTQVRRVMPAADSWGGAEGERIRRAERVLVDIWSSADFLKAGTVASIILVVVFVLLVGPPPPDGRCTLYWC</sequence>
<proteinExistence type="predicted"/>
<organism evidence="3 4">
    <name type="scientific">Edaphochlamys debaryana</name>
    <dbReference type="NCBI Taxonomy" id="47281"/>
    <lineage>
        <taxon>Eukaryota</taxon>
        <taxon>Viridiplantae</taxon>
        <taxon>Chlorophyta</taxon>
        <taxon>core chlorophytes</taxon>
        <taxon>Chlorophyceae</taxon>
        <taxon>CS clade</taxon>
        <taxon>Chlamydomonadales</taxon>
        <taxon>Chlamydomonadales incertae sedis</taxon>
        <taxon>Edaphochlamys</taxon>
    </lineage>
</organism>
<reference evidence="3" key="1">
    <citation type="journal article" date="2020" name="bioRxiv">
        <title>Comparative genomics of Chlamydomonas.</title>
        <authorList>
            <person name="Craig R.J."/>
            <person name="Hasan A.R."/>
            <person name="Ness R.W."/>
            <person name="Keightley P.D."/>
        </authorList>
    </citation>
    <scope>NUCLEOTIDE SEQUENCE</scope>
    <source>
        <strain evidence="3">CCAP 11/70</strain>
    </source>
</reference>
<feature type="region of interest" description="Disordered" evidence="1">
    <location>
        <begin position="1"/>
        <end position="22"/>
    </location>
</feature>
<feature type="transmembrane region" description="Helical" evidence="2">
    <location>
        <begin position="128"/>
        <end position="148"/>
    </location>
</feature>
<dbReference type="AlphaFoldDB" id="A0A835YFH3"/>
<evidence type="ECO:0000313" key="4">
    <source>
        <dbReference type="Proteomes" id="UP000612055"/>
    </source>
</evidence>
<accession>A0A835YFH3</accession>
<dbReference type="EMBL" id="JAEHOE010000012">
    <property type="protein sequence ID" value="KAG2497795.1"/>
    <property type="molecule type" value="Genomic_DNA"/>
</dbReference>
<name>A0A835YFH3_9CHLO</name>
<comment type="caution">
    <text evidence="3">The sequence shown here is derived from an EMBL/GenBank/DDBJ whole genome shotgun (WGS) entry which is preliminary data.</text>
</comment>
<dbReference type="Proteomes" id="UP000612055">
    <property type="component" value="Unassembled WGS sequence"/>
</dbReference>
<evidence type="ECO:0000313" key="3">
    <source>
        <dbReference type="EMBL" id="KAG2497795.1"/>
    </source>
</evidence>
<protein>
    <submittedName>
        <fullName evidence="3">Uncharacterized protein</fullName>
    </submittedName>
</protein>